<keyword evidence="3" id="KW-1185">Reference proteome</keyword>
<evidence type="ECO:0000256" key="1">
    <source>
        <dbReference type="SAM" id="MobiDB-lite"/>
    </source>
</evidence>
<protein>
    <submittedName>
        <fullName evidence="2">Uncharacterized protein</fullName>
    </submittedName>
</protein>
<feature type="compositionally biased region" description="Polar residues" evidence="1">
    <location>
        <begin position="120"/>
        <end position="132"/>
    </location>
</feature>
<proteinExistence type="predicted"/>
<feature type="region of interest" description="Disordered" evidence="1">
    <location>
        <begin position="110"/>
        <end position="148"/>
    </location>
</feature>
<reference evidence="3" key="1">
    <citation type="submission" date="2009-10" db="EMBL/GenBank/DDBJ databases">
        <title>The complete chromosome of Gordonia bronchialis DSM 43247.</title>
        <authorList>
            <consortium name="US DOE Joint Genome Institute (JGI-PGF)"/>
            <person name="Lucas S."/>
            <person name="Copeland A."/>
            <person name="Lapidus A."/>
            <person name="Glavina del Rio T."/>
            <person name="Dalin E."/>
            <person name="Tice H."/>
            <person name="Bruce D."/>
            <person name="Goodwin L."/>
            <person name="Pitluck S."/>
            <person name="Kyrpides N."/>
            <person name="Mavromatis K."/>
            <person name="Ivanova N."/>
            <person name="Ovchinnikova G."/>
            <person name="Saunders E."/>
            <person name="Brettin T."/>
            <person name="Detter J.C."/>
            <person name="Han C."/>
            <person name="Larimer F."/>
            <person name="Land M."/>
            <person name="Hauser L."/>
            <person name="Markowitz V."/>
            <person name="Cheng J.-F."/>
            <person name="Hugenholtz P."/>
            <person name="Woyke T."/>
            <person name="Wu D."/>
            <person name="Jando M."/>
            <person name="Schneider S."/>
            <person name="Goeker M."/>
            <person name="Klenk H.-P."/>
            <person name="Eisen J.A."/>
        </authorList>
    </citation>
    <scope>NUCLEOTIDE SEQUENCE [LARGE SCALE GENOMIC DNA]</scope>
    <source>
        <strain evidence="3">ATCC 25592 / DSM 43247 / BCRC 13721 / JCM 3198 / KCTC 3076 / NBRC 16047 / NCTC 10667</strain>
    </source>
</reference>
<reference evidence="2 3" key="2">
    <citation type="journal article" date="2010" name="Stand. Genomic Sci.">
        <title>Complete genome sequence of Gordonia bronchialis type strain (3410).</title>
        <authorList>
            <person name="Ivanova N."/>
            <person name="Sikorski J."/>
            <person name="Jando M."/>
            <person name="Lapidus A."/>
            <person name="Nolan M."/>
            <person name="Lucas S."/>
            <person name="Del Rio T.G."/>
            <person name="Tice H."/>
            <person name="Copeland A."/>
            <person name="Cheng J.F."/>
            <person name="Chen F."/>
            <person name="Bruce D."/>
            <person name="Goodwin L."/>
            <person name="Pitluck S."/>
            <person name="Mavromatis K."/>
            <person name="Ovchinnikova G."/>
            <person name="Pati A."/>
            <person name="Chen A."/>
            <person name="Palaniappan K."/>
            <person name="Land M."/>
            <person name="Hauser L."/>
            <person name="Chang Y.J."/>
            <person name="Jeffries C.D."/>
            <person name="Chain P."/>
            <person name="Saunders E."/>
            <person name="Han C."/>
            <person name="Detter J.C."/>
            <person name="Brettin T."/>
            <person name="Rohde M."/>
            <person name="Goker M."/>
            <person name="Bristow J."/>
            <person name="Eisen J.A."/>
            <person name="Markowitz V."/>
            <person name="Hugenholtz P."/>
            <person name="Klenk H.P."/>
            <person name="Kyrpides N.C."/>
        </authorList>
    </citation>
    <scope>NUCLEOTIDE SEQUENCE [LARGE SCALE GENOMIC DNA]</scope>
    <source>
        <strain evidence="3">ATCC 25592 / DSM 43247 / BCRC 13721 / JCM 3198 / KCTC 3076 / NBRC 16047 / NCTC 10667</strain>
    </source>
</reference>
<dbReference type="EMBL" id="CP001802">
    <property type="protein sequence ID" value="ACY23827.1"/>
    <property type="molecule type" value="Genomic_DNA"/>
</dbReference>
<accession>D0L879</accession>
<gene>
    <name evidence="2" type="ordered locus">Gbro_4706</name>
</gene>
<name>D0L879_GORB4</name>
<organism evidence="2 3">
    <name type="scientific">Gordonia bronchialis (strain ATCC 25592 / DSM 43247 / BCRC 13721 / JCM 3198 / KCTC 3076 / NBRC 16047 / NCTC 10667)</name>
    <name type="common">Rhodococcus bronchialis</name>
    <dbReference type="NCBI Taxonomy" id="526226"/>
    <lineage>
        <taxon>Bacteria</taxon>
        <taxon>Bacillati</taxon>
        <taxon>Actinomycetota</taxon>
        <taxon>Actinomycetes</taxon>
        <taxon>Mycobacteriales</taxon>
        <taxon>Gordoniaceae</taxon>
        <taxon>Gordonia</taxon>
    </lineage>
</organism>
<dbReference type="AlphaFoldDB" id="D0L879"/>
<dbReference type="KEGG" id="gbr:Gbro_4706"/>
<evidence type="ECO:0000313" key="3">
    <source>
        <dbReference type="Proteomes" id="UP000001219"/>
    </source>
</evidence>
<dbReference type="HOGENOM" id="CLU_1756239_0_0_11"/>
<sequence length="148" mass="16228">MPVHAWLRHVLALLRLDRTLTTALTPGRRAAIGSLHRAHVAGVTLSGMDLWECALTSVDGLDELVIAGDSGLTSNRGARDETRTWHAHGRTWWRVDRRVIRDELTVRATSPTPYARTEEPANSSSVTRSADTVASHRLGHLPVPTQSA</sequence>
<evidence type="ECO:0000313" key="2">
    <source>
        <dbReference type="EMBL" id="ACY23827.1"/>
    </source>
</evidence>
<dbReference type="Proteomes" id="UP000001219">
    <property type="component" value="Chromosome"/>
</dbReference>